<keyword evidence="3" id="KW-1185">Reference proteome</keyword>
<feature type="transmembrane region" description="Helical" evidence="1">
    <location>
        <begin position="236"/>
        <end position="256"/>
    </location>
</feature>
<keyword evidence="1" id="KW-1133">Transmembrane helix</keyword>
<protein>
    <submittedName>
        <fullName evidence="2">Uncharacterized protein</fullName>
    </submittedName>
</protein>
<sequence>MTKKIFTIGHTISEIEASFDALNQYTWQLKDVLFFRGQQADDDRYYCQISVHTSIADHVEDCLRTHASPITSEEFQKLKNKATAFEYVFFGGSSQNRTLFLTALQAHHIDYRLESIPLIIGRQSKNSQVLLMIIDANDLTMVNNLLEQFSTKKERKSWLKGTRTKEIYIMNKIDSIKNYENQLRAREIPFTRENEDQIIQVITVAKVDYREAKDLLPIQDQNEIAIFKKKATRKKWLFYFIGLCIILFVKTTMSFLSGWWGIAIFFIILLLCGFAIAKTWAYIQGRKISSTVTPPIIFFFSCFTFLECIGGIIAQIFK</sequence>
<name>A0A2U3AP56_9BACL</name>
<dbReference type="RefSeq" id="WP_109304901.1">
    <property type="nucleotide sequence ID" value="NZ_BJUF01000066.1"/>
</dbReference>
<accession>A0A2U3AP56</accession>
<dbReference type="Proteomes" id="UP000245938">
    <property type="component" value="Unassembled WGS sequence"/>
</dbReference>
<reference evidence="2 3" key="1">
    <citation type="submission" date="2018-05" db="EMBL/GenBank/DDBJ databases">
        <title>Kurthia sibirica genome sequence.</title>
        <authorList>
            <person name="Maclea K.S."/>
            <person name="Goen A.E."/>
        </authorList>
    </citation>
    <scope>NUCLEOTIDE SEQUENCE [LARGE SCALE GENOMIC DNA]</scope>
    <source>
        <strain evidence="2 3">ATCC 49154</strain>
    </source>
</reference>
<organism evidence="2 3">
    <name type="scientific">Kurthia sibirica</name>
    <dbReference type="NCBI Taxonomy" id="202750"/>
    <lineage>
        <taxon>Bacteria</taxon>
        <taxon>Bacillati</taxon>
        <taxon>Bacillota</taxon>
        <taxon>Bacilli</taxon>
        <taxon>Bacillales</taxon>
        <taxon>Caryophanaceae</taxon>
        <taxon>Kurthia</taxon>
    </lineage>
</organism>
<comment type="caution">
    <text evidence="2">The sequence shown here is derived from an EMBL/GenBank/DDBJ whole genome shotgun (WGS) entry which is preliminary data.</text>
</comment>
<evidence type="ECO:0000256" key="1">
    <source>
        <dbReference type="SAM" id="Phobius"/>
    </source>
</evidence>
<gene>
    <name evidence="2" type="ORF">DEX24_02880</name>
</gene>
<proteinExistence type="predicted"/>
<dbReference type="EMBL" id="QFVR01000003">
    <property type="protein sequence ID" value="PWI26296.1"/>
    <property type="molecule type" value="Genomic_DNA"/>
</dbReference>
<keyword evidence="1" id="KW-0812">Transmembrane</keyword>
<feature type="transmembrane region" description="Helical" evidence="1">
    <location>
        <begin position="262"/>
        <end position="283"/>
    </location>
</feature>
<evidence type="ECO:0000313" key="3">
    <source>
        <dbReference type="Proteomes" id="UP000245938"/>
    </source>
</evidence>
<keyword evidence="1" id="KW-0472">Membrane</keyword>
<dbReference type="AlphaFoldDB" id="A0A2U3AP56"/>
<feature type="transmembrane region" description="Helical" evidence="1">
    <location>
        <begin position="295"/>
        <end position="317"/>
    </location>
</feature>
<evidence type="ECO:0000313" key="2">
    <source>
        <dbReference type="EMBL" id="PWI26296.1"/>
    </source>
</evidence>